<keyword evidence="2" id="KW-1185">Reference proteome</keyword>
<dbReference type="EMBL" id="QJKH01000007">
    <property type="protein sequence ID" value="PXX78578.1"/>
    <property type="molecule type" value="Genomic_DNA"/>
</dbReference>
<comment type="caution">
    <text evidence="1">The sequence shown here is derived from an EMBL/GenBank/DDBJ whole genome shotgun (WGS) entry which is preliminary data.</text>
</comment>
<gene>
    <name evidence="1" type="ORF">DES51_107119</name>
</gene>
<dbReference type="OrthoDB" id="9872353at2"/>
<accession>A0A318KP84</accession>
<reference evidence="1 2" key="1">
    <citation type="submission" date="2018-05" db="EMBL/GenBank/DDBJ databases">
        <title>Genomic Encyclopedia of Type Strains, Phase IV (KMG-IV): sequencing the most valuable type-strain genomes for metagenomic binning, comparative biology and taxonomic classification.</title>
        <authorList>
            <person name="Goeker M."/>
        </authorList>
    </citation>
    <scope>NUCLEOTIDE SEQUENCE [LARGE SCALE GENOMIC DNA]</scope>
    <source>
        <strain evidence="1 2">JC118</strain>
    </source>
</reference>
<dbReference type="Proteomes" id="UP000247612">
    <property type="component" value="Unassembled WGS sequence"/>
</dbReference>
<sequence>MEESKLWQFKHQIKEEVKDLLNDDECWEMMAMLYLIMQEELFVTLLKYSNYQGSSNDLLSLIEQEDEMKLIIKTAIIEFINDAAARSSICKALVLLKDQLTHIQVLIDENEKDQQG</sequence>
<protein>
    <submittedName>
        <fullName evidence="1">Uncharacterized protein</fullName>
    </submittedName>
</protein>
<dbReference type="RefSeq" id="WP_022939209.1">
    <property type="nucleotide sequence ID" value="NZ_CABKRQ010000008.1"/>
</dbReference>
<proteinExistence type="predicted"/>
<dbReference type="AlphaFoldDB" id="A0A318KP84"/>
<evidence type="ECO:0000313" key="1">
    <source>
        <dbReference type="EMBL" id="PXX78578.1"/>
    </source>
</evidence>
<evidence type="ECO:0000313" key="2">
    <source>
        <dbReference type="Proteomes" id="UP000247612"/>
    </source>
</evidence>
<dbReference type="STRING" id="1034346.GCA_000313565_02934"/>
<name>A0A318KP84_9FIRM</name>
<organism evidence="1 2">
    <name type="scientific">Dielma fastidiosa</name>
    <dbReference type="NCBI Taxonomy" id="1034346"/>
    <lineage>
        <taxon>Bacteria</taxon>
        <taxon>Bacillati</taxon>
        <taxon>Bacillota</taxon>
        <taxon>Erysipelotrichia</taxon>
        <taxon>Erysipelotrichales</taxon>
        <taxon>Erysipelotrichaceae</taxon>
        <taxon>Dielma</taxon>
    </lineage>
</organism>